<gene>
    <name evidence="1" type="ORF">QE207_14525</name>
</gene>
<accession>A0AA95GI93</accession>
<evidence type="ECO:0000313" key="2">
    <source>
        <dbReference type="Proteomes" id="UP001177597"/>
    </source>
</evidence>
<sequence length="279" mass="31235">MTIISNSHLHLSSDWDNISGAEPSMPTEFRNPPSPEKSGFCAWMRDFFNYLTGTFGEKLAPSKLNSALDNIFNSMNEWKHDDPIYFNNREIELHIGSQKQVSFRSMEKEGTTYIVSSACHDMANPTPIQHQQSGGRSVAEALSYIKNAYPHQQVKALIPIAQSNKLVFSTRGHFVLLEVDINAGKIQSAKIHDSKGGLLDTFYRGAKHLTKQLLADENLGLDKNFAVTSEHHSDQSLLNGNDCGRFSAYYAKKIIDNDLSKANAVDARAFFEQNFKKTS</sequence>
<evidence type="ECO:0000313" key="1">
    <source>
        <dbReference type="EMBL" id="WGL94886.1"/>
    </source>
</evidence>
<dbReference type="Proteomes" id="UP001177597">
    <property type="component" value="Chromosome"/>
</dbReference>
<name>A0AA95GI93_9GAMM</name>
<dbReference type="EMBL" id="CP123498">
    <property type="protein sequence ID" value="WGL94886.1"/>
    <property type="molecule type" value="Genomic_DNA"/>
</dbReference>
<dbReference type="AlphaFoldDB" id="A0AA95GI93"/>
<dbReference type="SUPFAM" id="SSF54001">
    <property type="entry name" value="Cysteine proteinases"/>
    <property type="match status" value="1"/>
</dbReference>
<reference evidence="1" key="1">
    <citation type="submission" date="2023-04" db="EMBL/GenBank/DDBJ databases">
        <title>Genome dynamics across the evolutionary transition to endosymbiosis.</title>
        <authorList>
            <person name="Siozios S."/>
            <person name="Nadal-Jimenez P."/>
            <person name="Azagi T."/>
            <person name="Sprong H."/>
            <person name="Frost C.L."/>
            <person name="Parratt S.R."/>
            <person name="Taylor G."/>
            <person name="Brettell L."/>
            <person name="Lew K.C."/>
            <person name="Croft L."/>
            <person name="King K.C."/>
            <person name="Brockhurst M.A."/>
            <person name="Hypsa V."/>
            <person name="Novakova E."/>
            <person name="Darby A.C."/>
            <person name="Hurst G.D.D."/>
        </authorList>
    </citation>
    <scope>NUCLEOTIDE SEQUENCE</scope>
    <source>
        <strain evidence="1">AIh</strain>
    </source>
</reference>
<organism evidence="1 2">
    <name type="scientific">Arsenophonus nasoniae</name>
    <name type="common">son-killer infecting Nasonia vitripennis</name>
    <dbReference type="NCBI Taxonomy" id="638"/>
    <lineage>
        <taxon>Bacteria</taxon>
        <taxon>Pseudomonadati</taxon>
        <taxon>Pseudomonadota</taxon>
        <taxon>Gammaproteobacteria</taxon>
        <taxon>Enterobacterales</taxon>
        <taxon>Morganellaceae</taxon>
        <taxon>Arsenophonus</taxon>
    </lineage>
</organism>
<protein>
    <submittedName>
        <fullName evidence="1">Uncharacterized protein</fullName>
    </submittedName>
</protein>
<dbReference type="RefSeq" id="WP_280629033.1">
    <property type="nucleotide sequence ID" value="NZ_CP123498.1"/>
</dbReference>
<dbReference type="InterPro" id="IPR038765">
    <property type="entry name" value="Papain-like_cys_pep_sf"/>
</dbReference>
<proteinExistence type="predicted"/>